<dbReference type="GO" id="GO:0009451">
    <property type="term" value="P:RNA modification"/>
    <property type="evidence" value="ECO:0007669"/>
    <property type="project" value="InterPro"/>
</dbReference>
<keyword evidence="2" id="KW-0809">Transit peptide</keyword>
<evidence type="ECO:0000256" key="1">
    <source>
        <dbReference type="ARBA" id="ARBA00022737"/>
    </source>
</evidence>
<dbReference type="Pfam" id="PF12854">
    <property type="entry name" value="PPR_1"/>
    <property type="match status" value="1"/>
</dbReference>
<protein>
    <recommendedName>
        <fullName evidence="6">Pentatricopeptide repeat-containing protein</fullName>
    </recommendedName>
</protein>
<feature type="repeat" description="PPR" evidence="3">
    <location>
        <begin position="1"/>
        <end position="28"/>
    </location>
</feature>
<dbReference type="InterPro" id="IPR046960">
    <property type="entry name" value="PPR_At4g14850-like_plant"/>
</dbReference>
<dbReference type="EMBL" id="BQKI01000085">
    <property type="protein sequence ID" value="GJN33711.1"/>
    <property type="molecule type" value="Genomic_DNA"/>
</dbReference>
<dbReference type="PANTHER" id="PTHR47926:SF384">
    <property type="entry name" value="DYW DOMAIN-CONTAINING PROTEIN"/>
    <property type="match status" value="1"/>
</dbReference>
<sequence length="115" mass="12557">MLAGFTANGCSEKALELFSKMESTGLVPNKITFNSILNACSHGGLVEEGIRYFGRMSTVYGIKPDIAHYGCMVDLYCRAGFFGKAEEMIQTMPVEPDAAMLKALLGACRIHKKLE</sequence>
<accession>A0AAV5FG06</accession>
<dbReference type="InterPro" id="IPR011990">
    <property type="entry name" value="TPR-like_helical_dom_sf"/>
</dbReference>
<evidence type="ECO:0000256" key="2">
    <source>
        <dbReference type="ARBA" id="ARBA00022946"/>
    </source>
</evidence>
<dbReference type="AlphaFoldDB" id="A0AAV5FG06"/>
<gene>
    <name evidence="4" type="primary">gb22332</name>
    <name evidence="4" type="ORF">PR202_gb22332</name>
</gene>
<feature type="repeat" description="PPR" evidence="3">
    <location>
        <begin position="29"/>
        <end position="64"/>
    </location>
</feature>
<dbReference type="NCBIfam" id="TIGR00756">
    <property type="entry name" value="PPR"/>
    <property type="match status" value="3"/>
</dbReference>
<dbReference type="Pfam" id="PF13041">
    <property type="entry name" value="PPR_2"/>
    <property type="match status" value="1"/>
</dbReference>
<keyword evidence="1" id="KW-0677">Repeat</keyword>
<evidence type="ECO:0000256" key="3">
    <source>
        <dbReference type="PROSITE-ProRule" id="PRU00708"/>
    </source>
</evidence>
<dbReference type="PANTHER" id="PTHR47926">
    <property type="entry name" value="PENTATRICOPEPTIDE REPEAT-CONTAINING PROTEIN"/>
    <property type="match status" value="1"/>
</dbReference>
<dbReference type="GO" id="GO:0003723">
    <property type="term" value="F:RNA binding"/>
    <property type="evidence" value="ECO:0007669"/>
    <property type="project" value="InterPro"/>
</dbReference>
<dbReference type="InterPro" id="IPR002885">
    <property type="entry name" value="PPR_rpt"/>
</dbReference>
<proteinExistence type="predicted"/>
<name>A0AAV5FG06_ELECO</name>
<dbReference type="Gene3D" id="1.25.40.10">
    <property type="entry name" value="Tetratricopeptide repeat domain"/>
    <property type="match status" value="1"/>
</dbReference>
<evidence type="ECO:0008006" key="6">
    <source>
        <dbReference type="Google" id="ProtNLM"/>
    </source>
</evidence>
<reference evidence="4" key="1">
    <citation type="journal article" date="2018" name="DNA Res.">
        <title>Multiple hybrid de novo genome assembly of finger millet, an orphan allotetraploid crop.</title>
        <authorList>
            <person name="Hatakeyama M."/>
            <person name="Aluri S."/>
            <person name="Balachadran M.T."/>
            <person name="Sivarajan S.R."/>
            <person name="Patrignani A."/>
            <person name="Gruter S."/>
            <person name="Poveda L."/>
            <person name="Shimizu-Inatsugi R."/>
            <person name="Baeten J."/>
            <person name="Francoijs K.J."/>
            <person name="Nataraja K.N."/>
            <person name="Reddy Y.A.N."/>
            <person name="Phadnis S."/>
            <person name="Ravikumar R.L."/>
            <person name="Schlapbach R."/>
            <person name="Sreeman S.M."/>
            <person name="Shimizu K.K."/>
        </authorList>
    </citation>
    <scope>NUCLEOTIDE SEQUENCE</scope>
</reference>
<evidence type="ECO:0000313" key="4">
    <source>
        <dbReference type="EMBL" id="GJN33711.1"/>
    </source>
</evidence>
<dbReference type="PROSITE" id="PS51375">
    <property type="entry name" value="PPR"/>
    <property type="match status" value="2"/>
</dbReference>
<reference evidence="4" key="2">
    <citation type="submission" date="2021-12" db="EMBL/GenBank/DDBJ databases">
        <title>Resequencing data analysis of finger millet.</title>
        <authorList>
            <person name="Hatakeyama M."/>
            <person name="Aluri S."/>
            <person name="Balachadran M.T."/>
            <person name="Sivarajan S.R."/>
            <person name="Poveda L."/>
            <person name="Shimizu-Inatsugi R."/>
            <person name="Schlapbach R."/>
            <person name="Sreeman S.M."/>
            <person name="Shimizu K.K."/>
        </authorList>
    </citation>
    <scope>NUCLEOTIDE SEQUENCE</scope>
</reference>
<comment type="caution">
    <text evidence="4">The sequence shown here is derived from an EMBL/GenBank/DDBJ whole genome shotgun (WGS) entry which is preliminary data.</text>
</comment>
<dbReference type="Proteomes" id="UP001054889">
    <property type="component" value="Unassembled WGS sequence"/>
</dbReference>
<keyword evidence="5" id="KW-1185">Reference proteome</keyword>
<organism evidence="4 5">
    <name type="scientific">Eleusine coracana subsp. coracana</name>
    <dbReference type="NCBI Taxonomy" id="191504"/>
    <lineage>
        <taxon>Eukaryota</taxon>
        <taxon>Viridiplantae</taxon>
        <taxon>Streptophyta</taxon>
        <taxon>Embryophyta</taxon>
        <taxon>Tracheophyta</taxon>
        <taxon>Spermatophyta</taxon>
        <taxon>Magnoliopsida</taxon>
        <taxon>Liliopsida</taxon>
        <taxon>Poales</taxon>
        <taxon>Poaceae</taxon>
        <taxon>PACMAD clade</taxon>
        <taxon>Chloridoideae</taxon>
        <taxon>Cynodonteae</taxon>
        <taxon>Eleusininae</taxon>
        <taxon>Eleusine</taxon>
    </lineage>
</organism>
<evidence type="ECO:0000313" key="5">
    <source>
        <dbReference type="Proteomes" id="UP001054889"/>
    </source>
</evidence>